<accession>A0A812EZS1</accession>
<evidence type="ECO:0000256" key="6">
    <source>
        <dbReference type="NCBIfam" id="TIGR00442"/>
    </source>
</evidence>
<evidence type="ECO:0000313" key="10">
    <source>
        <dbReference type="Proteomes" id="UP000655759"/>
    </source>
</evidence>
<dbReference type="SUPFAM" id="SSF55681">
    <property type="entry name" value="Class II aaRS and biotin synthetases"/>
    <property type="match status" value="1"/>
</dbReference>
<organism evidence="9 10">
    <name type="scientific">Candidatus Nitrosotenuis uzonensis</name>
    <dbReference type="NCBI Taxonomy" id="1407055"/>
    <lineage>
        <taxon>Archaea</taxon>
        <taxon>Nitrososphaerota</taxon>
        <taxon>Candidatus Nitrosotenuis</taxon>
    </lineage>
</organism>
<dbReference type="GO" id="GO:0005737">
    <property type="term" value="C:cytoplasm"/>
    <property type="evidence" value="ECO:0007669"/>
    <property type="project" value="UniProtKB-UniRule"/>
</dbReference>
<evidence type="ECO:0000256" key="5">
    <source>
        <dbReference type="ARBA" id="ARBA00047639"/>
    </source>
</evidence>
<dbReference type="AlphaFoldDB" id="A0A812EZS1"/>
<dbReference type="InterPro" id="IPR004516">
    <property type="entry name" value="HisRS/HisZ"/>
</dbReference>
<dbReference type="InterPro" id="IPR041715">
    <property type="entry name" value="HisRS-like_core"/>
</dbReference>
<dbReference type="PANTHER" id="PTHR43707:SF1">
    <property type="entry name" value="HISTIDINE--TRNA LIGASE, MITOCHONDRIAL-RELATED"/>
    <property type="match status" value="1"/>
</dbReference>
<evidence type="ECO:0000313" key="9">
    <source>
        <dbReference type="EMBL" id="CAE6493463.1"/>
    </source>
</evidence>
<name>A0A812EZS1_9ARCH</name>
<keyword evidence="4" id="KW-0547">Nucleotide-binding</keyword>
<dbReference type="NCBIfam" id="TIGR00442">
    <property type="entry name" value="hisS"/>
    <property type="match status" value="1"/>
</dbReference>
<dbReference type="Proteomes" id="UP000655759">
    <property type="component" value="Unassembled WGS sequence"/>
</dbReference>
<dbReference type="InterPro" id="IPR015807">
    <property type="entry name" value="His-tRNA-ligase"/>
</dbReference>
<feature type="domain" description="Aminoacyl-transfer RNA synthetases class-II family profile" evidence="8">
    <location>
        <begin position="14"/>
        <end position="340"/>
    </location>
</feature>
<keyword evidence="9" id="KW-0030">Aminoacyl-tRNA synthetase</keyword>
<protein>
    <recommendedName>
        <fullName evidence="3 6">Histidine--tRNA ligase</fullName>
        <ecNumber evidence="2 6">6.1.1.21</ecNumber>
    </recommendedName>
</protein>
<dbReference type="Pfam" id="PF13393">
    <property type="entry name" value="tRNA-synt_His"/>
    <property type="match status" value="1"/>
</dbReference>
<keyword evidence="9" id="KW-0436">Ligase</keyword>
<feature type="binding site" evidence="7">
    <location>
        <begin position="262"/>
        <end position="263"/>
    </location>
    <ligand>
        <name>L-histidine</name>
        <dbReference type="ChEBI" id="CHEBI:57595"/>
    </ligand>
</feature>
<evidence type="ECO:0000256" key="3">
    <source>
        <dbReference type="ARBA" id="ARBA00017399"/>
    </source>
</evidence>
<dbReference type="InterPro" id="IPR036621">
    <property type="entry name" value="Anticodon-bd_dom_sf"/>
</dbReference>
<dbReference type="SUPFAM" id="SSF52954">
    <property type="entry name" value="Class II aaRS ABD-related"/>
    <property type="match status" value="1"/>
</dbReference>
<gene>
    <name evidence="9" type="ORF">NUZ5A_50164</name>
</gene>
<evidence type="ECO:0000256" key="7">
    <source>
        <dbReference type="PIRSR" id="PIRSR001549-1"/>
    </source>
</evidence>
<dbReference type="GO" id="GO:0006427">
    <property type="term" value="P:histidyl-tRNA aminoacylation"/>
    <property type="evidence" value="ECO:0007669"/>
    <property type="project" value="UniProtKB-UniRule"/>
</dbReference>
<dbReference type="InterPro" id="IPR004154">
    <property type="entry name" value="Anticodon-bd"/>
</dbReference>
<dbReference type="CDD" id="cd00773">
    <property type="entry name" value="HisRS-like_core"/>
    <property type="match status" value="1"/>
</dbReference>
<dbReference type="InterPro" id="IPR006195">
    <property type="entry name" value="aa-tRNA-synth_II"/>
</dbReference>
<feature type="binding site" evidence="7">
    <location>
        <position position="99"/>
    </location>
    <ligand>
        <name>L-histidine</name>
        <dbReference type="ChEBI" id="CHEBI:57595"/>
    </ligand>
</feature>
<dbReference type="PANTHER" id="PTHR43707">
    <property type="entry name" value="HISTIDYL-TRNA SYNTHETASE"/>
    <property type="match status" value="1"/>
</dbReference>
<comment type="caution">
    <text evidence="9">The sequence shown here is derived from an EMBL/GenBank/DDBJ whole genome shotgun (WGS) entry which is preliminary data.</text>
</comment>
<dbReference type="PIRSF" id="PIRSF001549">
    <property type="entry name" value="His-tRNA_synth"/>
    <property type="match status" value="1"/>
</dbReference>
<evidence type="ECO:0000256" key="2">
    <source>
        <dbReference type="ARBA" id="ARBA00012815"/>
    </source>
</evidence>
<feature type="binding site" evidence="7">
    <location>
        <position position="117"/>
    </location>
    <ligand>
        <name>L-histidine</name>
        <dbReference type="ChEBI" id="CHEBI:57595"/>
    </ligand>
</feature>
<feature type="binding site" evidence="7">
    <location>
        <begin position="70"/>
        <end position="72"/>
    </location>
    <ligand>
        <name>L-histidine</name>
        <dbReference type="ChEBI" id="CHEBI:57595"/>
    </ligand>
</feature>
<dbReference type="GO" id="GO:0005524">
    <property type="term" value="F:ATP binding"/>
    <property type="evidence" value="ECO:0007669"/>
    <property type="project" value="InterPro"/>
</dbReference>
<proteinExistence type="inferred from homology"/>
<dbReference type="GO" id="GO:0004821">
    <property type="term" value="F:histidine-tRNA ligase activity"/>
    <property type="evidence" value="ECO:0007669"/>
    <property type="project" value="UniProtKB-UniRule"/>
</dbReference>
<evidence type="ECO:0000256" key="1">
    <source>
        <dbReference type="ARBA" id="ARBA00008226"/>
    </source>
</evidence>
<evidence type="ECO:0000256" key="4">
    <source>
        <dbReference type="ARBA" id="ARBA00022741"/>
    </source>
</evidence>
<feature type="binding site" evidence="7">
    <location>
        <position position="113"/>
    </location>
    <ligand>
        <name>L-histidine</name>
        <dbReference type="ChEBI" id="CHEBI:57595"/>
    </ligand>
</feature>
<reference evidence="9" key="1">
    <citation type="submission" date="2021-02" db="EMBL/GenBank/DDBJ databases">
        <authorList>
            <person name="Han P."/>
        </authorList>
    </citation>
    <scope>NUCLEOTIDE SEQUENCE</scope>
    <source>
        <strain evidence="9">Candidatus Nitrosotenuis uzonensis 5A</strain>
    </source>
</reference>
<dbReference type="InterPro" id="IPR045864">
    <property type="entry name" value="aa-tRNA-synth_II/BPL/LPL"/>
</dbReference>
<dbReference type="Pfam" id="PF03129">
    <property type="entry name" value="HGTP_anticodon"/>
    <property type="match status" value="1"/>
</dbReference>
<dbReference type="EMBL" id="CAJNAQ010000005">
    <property type="protein sequence ID" value="CAE6493463.1"/>
    <property type="molecule type" value="Genomic_DNA"/>
</dbReference>
<dbReference type="Gene3D" id="3.40.50.800">
    <property type="entry name" value="Anticodon-binding domain"/>
    <property type="match status" value="1"/>
</dbReference>
<comment type="similarity">
    <text evidence="1">Belongs to the class-II aminoacyl-tRNA synthetase family.</text>
</comment>
<sequence>MKDFETDEQTKLEFVRTKFLETCKIFGFSFMDPSPIELVSVIEAKSGPAIRDEIYFFTDKGEREVALRFDFTVGLTRYVVEQKSLKLPAKIAAFGGVWRYDEPQKGRYRYFHQWDLEIYGKPSLESDAEIIEFTSKFFSRLNLKGVTIHISHRKLVEAVVNKVFESDDPRLVSDIFRAIDKIQKKRKDEILQEYQAKGYAKEKLEKILEFSKIRGAPEQVEKEFDMAAIPAWMELKELFSSLKNRGVENVTVNFGIVRGLDYYSGVVFEAFDVKSEVGALVGGGRYDSLPKAFGRDDIGATGVAGGVERIILSLESQGMQSLEQKPVVSVLFVNEQMLKPAVGIASRLRQMDIPTEIDLLGRPFKKQMENATNSKFAIIVAPKEYAERQVLVKNMDDGTEKLVHIDLIFSDANSLLGIS</sequence>
<feature type="binding site" evidence="7">
    <location>
        <position position="258"/>
    </location>
    <ligand>
        <name>L-histidine</name>
        <dbReference type="ChEBI" id="CHEBI:57595"/>
    </ligand>
</feature>
<dbReference type="EC" id="6.1.1.21" evidence="2 6"/>
<comment type="catalytic activity">
    <reaction evidence="5">
        <text>tRNA(His) + L-histidine + ATP = L-histidyl-tRNA(His) + AMP + diphosphate + H(+)</text>
        <dbReference type="Rhea" id="RHEA:17313"/>
        <dbReference type="Rhea" id="RHEA-COMP:9665"/>
        <dbReference type="Rhea" id="RHEA-COMP:9689"/>
        <dbReference type="ChEBI" id="CHEBI:15378"/>
        <dbReference type="ChEBI" id="CHEBI:30616"/>
        <dbReference type="ChEBI" id="CHEBI:33019"/>
        <dbReference type="ChEBI" id="CHEBI:57595"/>
        <dbReference type="ChEBI" id="CHEBI:78442"/>
        <dbReference type="ChEBI" id="CHEBI:78527"/>
        <dbReference type="ChEBI" id="CHEBI:456215"/>
        <dbReference type="EC" id="6.1.1.21"/>
    </reaction>
</comment>
<dbReference type="PROSITE" id="PS50862">
    <property type="entry name" value="AA_TRNA_LIGASE_II"/>
    <property type="match status" value="1"/>
</dbReference>
<dbReference type="Gene3D" id="3.30.930.10">
    <property type="entry name" value="Bira Bifunctional Protein, Domain 2"/>
    <property type="match status" value="1"/>
</dbReference>
<evidence type="ECO:0000259" key="8">
    <source>
        <dbReference type="PROSITE" id="PS50862"/>
    </source>
</evidence>